<name>A0A4R4DA19_9PROT</name>
<dbReference type="NCBIfam" id="TIGR00466">
    <property type="entry name" value="kdsB"/>
    <property type="match status" value="1"/>
</dbReference>
<dbReference type="PANTHER" id="PTHR42866:SF2">
    <property type="entry name" value="3-DEOXY-MANNO-OCTULOSONATE CYTIDYLYLTRANSFERASE, MITOCHONDRIAL"/>
    <property type="match status" value="1"/>
</dbReference>
<dbReference type="PANTHER" id="PTHR42866">
    <property type="entry name" value="3-DEOXY-MANNO-OCTULOSONATE CYTIDYLYLTRANSFERASE"/>
    <property type="match status" value="1"/>
</dbReference>
<dbReference type="SUPFAM" id="SSF53448">
    <property type="entry name" value="Nucleotide-diphospho-sugar transferases"/>
    <property type="match status" value="1"/>
</dbReference>
<dbReference type="CDD" id="cd02517">
    <property type="entry name" value="CMP-KDO-Synthetase"/>
    <property type="match status" value="1"/>
</dbReference>
<dbReference type="EC" id="2.7.7.38" evidence="4"/>
<gene>
    <name evidence="4" type="ORF">EXY23_19565</name>
</gene>
<organism evidence="4 5">
    <name type="scientific">Roseicella aquatilis</name>
    <dbReference type="NCBI Taxonomy" id="2527868"/>
    <lineage>
        <taxon>Bacteria</taxon>
        <taxon>Pseudomonadati</taxon>
        <taxon>Pseudomonadota</taxon>
        <taxon>Alphaproteobacteria</taxon>
        <taxon>Acetobacterales</taxon>
        <taxon>Roseomonadaceae</taxon>
        <taxon>Roseicella</taxon>
    </lineage>
</organism>
<keyword evidence="1 4" id="KW-0808">Transferase</keyword>
<dbReference type="GO" id="GO:0005829">
    <property type="term" value="C:cytosol"/>
    <property type="evidence" value="ECO:0007669"/>
    <property type="project" value="TreeGrafter"/>
</dbReference>
<keyword evidence="2 4" id="KW-0548">Nucleotidyltransferase</keyword>
<keyword evidence="3" id="KW-0448">Lipopolysaccharide biosynthesis</keyword>
<dbReference type="Gene3D" id="3.90.550.10">
    <property type="entry name" value="Spore Coat Polysaccharide Biosynthesis Protein SpsA, Chain A"/>
    <property type="match status" value="1"/>
</dbReference>
<dbReference type="AlphaFoldDB" id="A0A4R4DA19"/>
<dbReference type="InterPro" id="IPR004528">
    <property type="entry name" value="KdsB"/>
</dbReference>
<dbReference type="NCBIfam" id="NF003948">
    <property type="entry name" value="PRK05450.1-1"/>
    <property type="match status" value="1"/>
</dbReference>
<dbReference type="NCBIfam" id="NF003952">
    <property type="entry name" value="PRK05450.1-5"/>
    <property type="match status" value="1"/>
</dbReference>
<dbReference type="Proteomes" id="UP000295023">
    <property type="component" value="Unassembled WGS sequence"/>
</dbReference>
<dbReference type="OrthoDB" id="9815559at2"/>
<dbReference type="GO" id="GO:0008690">
    <property type="term" value="F:3-deoxy-manno-octulosonate cytidylyltransferase activity"/>
    <property type="evidence" value="ECO:0007669"/>
    <property type="project" value="UniProtKB-EC"/>
</dbReference>
<dbReference type="Pfam" id="PF02348">
    <property type="entry name" value="CTP_transf_3"/>
    <property type="match status" value="1"/>
</dbReference>
<dbReference type="GO" id="GO:0009103">
    <property type="term" value="P:lipopolysaccharide biosynthetic process"/>
    <property type="evidence" value="ECO:0007669"/>
    <property type="project" value="UniProtKB-KW"/>
</dbReference>
<evidence type="ECO:0000313" key="5">
    <source>
        <dbReference type="Proteomes" id="UP000295023"/>
    </source>
</evidence>
<reference evidence="4 5" key="1">
    <citation type="submission" date="2019-03" db="EMBL/GenBank/DDBJ databases">
        <title>Paracraurococcus aquatilis NE82 genome sequence.</title>
        <authorList>
            <person name="Zhao Y."/>
            <person name="Du Z."/>
        </authorList>
    </citation>
    <scope>NUCLEOTIDE SEQUENCE [LARGE SCALE GENOMIC DNA]</scope>
    <source>
        <strain evidence="4 5">NE82</strain>
    </source>
</reference>
<accession>A0A4R4DA19</accession>
<protein>
    <submittedName>
        <fullName evidence="4">3-deoxy-manno-octulosonate cytidylyltransferase</fullName>
        <ecNumber evidence="4">2.7.7.38</ecNumber>
    </submittedName>
</protein>
<sequence length="283" mass="30211">MRAVTRRGCSAVTAGARAGGCSAATQLRIRQPEGAPVRPLVLIPARLASTRLPGKPLLEIHGLPMIVHVLRRAQEADVGAVAVATDTPAIAEAVRAHGGTAVMTGEHHVSGSDRIHEALGTLDPDGRHDILVNVQGDLPTISPAAIRASLVPMAEPEVALSTLITEIHDEADRTASQVVKFVGTALGGGRHRALYFTRATAPWGEGPLWHHIGLYAWRRTALARFVALPPSPLELREKLEQLRALEAGMRIDAMEVNEVPLGVDTPADLDKARLMLAPREDRA</sequence>
<evidence type="ECO:0000256" key="3">
    <source>
        <dbReference type="ARBA" id="ARBA00022985"/>
    </source>
</evidence>
<evidence type="ECO:0000313" key="4">
    <source>
        <dbReference type="EMBL" id="TCZ56593.1"/>
    </source>
</evidence>
<dbReference type="InterPro" id="IPR029044">
    <property type="entry name" value="Nucleotide-diphossugar_trans"/>
</dbReference>
<comment type="caution">
    <text evidence="4">The sequence shown here is derived from an EMBL/GenBank/DDBJ whole genome shotgun (WGS) entry which is preliminary data.</text>
</comment>
<keyword evidence="5" id="KW-1185">Reference proteome</keyword>
<evidence type="ECO:0000256" key="2">
    <source>
        <dbReference type="ARBA" id="ARBA00022695"/>
    </source>
</evidence>
<dbReference type="InterPro" id="IPR003329">
    <property type="entry name" value="Cytidylyl_trans"/>
</dbReference>
<proteinExistence type="predicted"/>
<evidence type="ECO:0000256" key="1">
    <source>
        <dbReference type="ARBA" id="ARBA00022679"/>
    </source>
</evidence>
<dbReference type="EMBL" id="SKBM01000022">
    <property type="protein sequence ID" value="TCZ56593.1"/>
    <property type="molecule type" value="Genomic_DNA"/>
</dbReference>